<evidence type="ECO:0000256" key="4">
    <source>
        <dbReference type="ARBA" id="ARBA00022478"/>
    </source>
</evidence>
<reference evidence="9 10" key="1">
    <citation type="journal article" date="2011" name="Science">
        <title>The Selaginella genome identifies genetic changes associated with the evolution of vascular plants.</title>
        <authorList>
            <person name="Banks J.A."/>
            <person name="Nishiyama T."/>
            <person name="Hasebe M."/>
            <person name="Bowman J.L."/>
            <person name="Gribskov M."/>
            <person name="dePamphilis C."/>
            <person name="Albert V.A."/>
            <person name="Aono N."/>
            <person name="Aoyama T."/>
            <person name="Ambrose B.A."/>
            <person name="Ashton N.W."/>
            <person name="Axtell M.J."/>
            <person name="Barker E."/>
            <person name="Barker M.S."/>
            <person name="Bennetzen J.L."/>
            <person name="Bonawitz N.D."/>
            <person name="Chapple C."/>
            <person name="Cheng C."/>
            <person name="Correa L.G."/>
            <person name="Dacre M."/>
            <person name="DeBarry J."/>
            <person name="Dreyer I."/>
            <person name="Elias M."/>
            <person name="Engstrom E.M."/>
            <person name="Estelle M."/>
            <person name="Feng L."/>
            <person name="Finet C."/>
            <person name="Floyd S.K."/>
            <person name="Frommer W.B."/>
            <person name="Fujita T."/>
            <person name="Gramzow L."/>
            <person name="Gutensohn M."/>
            <person name="Harholt J."/>
            <person name="Hattori M."/>
            <person name="Heyl A."/>
            <person name="Hirai T."/>
            <person name="Hiwatashi Y."/>
            <person name="Ishikawa M."/>
            <person name="Iwata M."/>
            <person name="Karol K.G."/>
            <person name="Koehler B."/>
            <person name="Kolukisaoglu U."/>
            <person name="Kubo M."/>
            <person name="Kurata T."/>
            <person name="Lalonde S."/>
            <person name="Li K."/>
            <person name="Li Y."/>
            <person name="Litt A."/>
            <person name="Lyons E."/>
            <person name="Manning G."/>
            <person name="Maruyama T."/>
            <person name="Michael T.P."/>
            <person name="Mikami K."/>
            <person name="Miyazaki S."/>
            <person name="Morinaga S."/>
            <person name="Murata T."/>
            <person name="Mueller-Roeber B."/>
            <person name="Nelson D.R."/>
            <person name="Obara M."/>
            <person name="Oguri Y."/>
            <person name="Olmstead R.G."/>
            <person name="Onodera N."/>
            <person name="Petersen B.L."/>
            <person name="Pils B."/>
            <person name="Prigge M."/>
            <person name="Rensing S.A."/>
            <person name="Riano-Pachon D.M."/>
            <person name="Roberts A.W."/>
            <person name="Sato Y."/>
            <person name="Scheller H.V."/>
            <person name="Schulz B."/>
            <person name="Schulz C."/>
            <person name="Shakirov E.V."/>
            <person name="Shibagaki N."/>
            <person name="Shinohara N."/>
            <person name="Shippen D.E."/>
            <person name="Soerensen I."/>
            <person name="Sotooka R."/>
            <person name="Sugimoto N."/>
            <person name="Sugita M."/>
            <person name="Sumikawa N."/>
            <person name="Tanurdzic M."/>
            <person name="Theissen G."/>
            <person name="Ulvskov P."/>
            <person name="Wakazuki S."/>
            <person name="Weng J.K."/>
            <person name="Willats W.W."/>
            <person name="Wipf D."/>
            <person name="Wolf P.G."/>
            <person name="Yang L."/>
            <person name="Zimmer A.D."/>
            <person name="Zhu Q."/>
            <person name="Mitros T."/>
            <person name="Hellsten U."/>
            <person name="Loque D."/>
            <person name="Otillar R."/>
            <person name="Salamov A."/>
            <person name="Schmutz J."/>
            <person name="Shapiro H."/>
            <person name="Lindquist E."/>
            <person name="Lucas S."/>
            <person name="Rokhsar D."/>
            <person name="Grigoriev I.V."/>
        </authorList>
    </citation>
    <scope>NUCLEOTIDE SEQUENCE [LARGE SCALE GENOMIC DNA]</scope>
</reference>
<dbReference type="InterPro" id="IPR006590">
    <property type="entry name" value="RNA_pol_Rpb4/RPC9_core"/>
</dbReference>
<proteinExistence type="inferred from homology"/>
<feature type="region of interest" description="Disordered" evidence="7">
    <location>
        <begin position="142"/>
        <end position="163"/>
    </location>
</feature>
<protein>
    <recommendedName>
        <fullName evidence="3">DNA-directed RNA polymerase III subunit RPC9</fullName>
    </recommendedName>
</protein>
<dbReference type="Pfam" id="PF03874">
    <property type="entry name" value="RNA_pol_Rpb4"/>
    <property type="match status" value="1"/>
</dbReference>
<organism evidence="10">
    <name type="scientific">Selaginella moellendorffii</name>
    <name type="common">Spikemoss</name>
    <dbReference type="NCBI Taxonomy" id="88036"/>
    <lineage>
        <taxon>Eukaryota</taxon>
        <taxon>Viridiplantae</taxon>
        <taxon>Streptophyta</taxon>
        <taxon>Embryophyta</taxon>
        <taxon>Tracheophyta</taxon>
        <taxon>Lycopodiopsida</taxon>
        <taxon>Selaginellales</taxon>
        <taxon>Selaginellaceae</taxon>
        <taxon>Selaginella</taxon>
    </lineage>
</organism>
<accession>D8R887</accession>
<dbReference type="KEGG" id="smo:SELMODRAFT_408420"/>
<dbReference type="Gramene" id="EFJ32019">
    <property type="protein sequence ID" value="EFJ32019"/>
    <property type="gene ID" value="SELMODRAFT_408420"/>
</dbReference>
<keyword evidence="5" id="KW-0804">Transcription</keyword>
<evidence type="ECO:0000256" key="1">
    <source>
        <dbReference type="ARBA" id="ARBA00004123"/>
    </source>
</evidence>
<feature type="compositionally biased region" description="Basic and acidic residues" evidence="7">
    <location>
        <begin position="144"/>
        <end position="154"/>
    </location>
</feature>
<keyword evidence="6" id="KW-0539">Nucleus</keyword>
<dbReference type="InParanoid" id="D8R887"/>
<dbReference type="Gene3D" id="1.20.1250.40">
    <property type="match status" value="1"/>
</dbReference>
<dbReference type="InterPro" id="IPR005574">
    <property type="entry name" value="Rpb4/RPC9"/>
</dbReference>
<dbReference type="InterPro" id="IPR038846">
    <property type="entry name" value="RPC9"/>
</dbReference>
<dbReference type="GO" id="GO:0000166">
    <property type="term" value="F:nucleotide binding"/>
    <property type="evidence" value="ECO:0007669"/>
    <property type="project" value="InterPro"/>
</dbReference>
<dbReference type="AlphaFoldDB" id="D8R887"/>
<comment type="subcellular location">
    <subcellularLocation>
        <location evidence="1">Nucleus</location>
    </subcellularLocation>
</comment>
<evidence type="ECO:0000256" key="5">
    <source>
        <dbReference type="ARBA" id="ARBA00023163"/>
    </source>
</evidence>
<dbReference type="HOGENOM" id="CLU_1380182_0_0_1"/>
<dbReference type="FunCoup" id="D8R887">
    <property type="interactions" value="2849"/>
</dbReference>
<evidence type="ECO:0000256" key="3">
    <source>
        <dbReference type="ARBA" id="ARBA00016672"/>
    </source>
</evidence>
<dbReference type="GO" id="GO:0005666">
    <property type="term" value="C:RNA polymerase III complex"/>
    <property type="evidence" value="ECO:0000318"/>
    <property type="project" value="GO_Central"/>
</dbReference>
<dbReference type="Proteomes" id="UP000001514">
    <property type="component" value="Unassembled WGS sequence"/>
</dbReference>
<keyword evidence="10" id="KW-1185">Reference proteome</keyword>
<evidence type="ECO:0000313" key="9">
    <source>
        <dbReference type="EMBL" id="EFJ32019.1"/>
    </source>
</evidence>
<evidence type="ECO:0000259" key="8">
    <source>
        <dbReference type="SMART" id="SM00657"/>
    </source>
</evidence>
<evidence type="ECO:0000313" key="10">
    <source>
        <dbReference type="Proteomes" id="UP000001514"/>
    </source>
</evidence>
<dbReference type="GO" id="GO:0006384">
    <property type="term" value="P:transcription initiation at RNA polymerase III promoter"/>
    <property type="evidence" value="ECO:0000318"/>
    <property type="project" value="GO_Central"/>
</dbReference>
<sequence length="198" mass="22545">MKIIEAHTGILSNLEVLDLLRKRGADQGFAGAVSTVTQSELKVYDYLIHTPAATQSRESLAKLSKEPLAARLLRPERLQVANLRPASAVEVHLISLSVEVLLIVEDIQNRFTDEEVEELVSRVNQLNSTPLEEEIGRRGIKKWTKGEGQTDRANRSSSKTEQCMRQSTIWMRRKQDWRLRWMIQIQSTVAKQAQAQSR</sequence>
<name>D8R887_SELML</name>
<dbReference type="PANTHER" id="PTHR15561:SF0">
    <property type="entry name" value="DNA-DIRECTED RNA POLYMERASE III SUBUNIT RPC9"/>
    <property type="match status" value="1"/>
</dbReference>
<feature type="domain" description="RNA polymerase Rpb4/RPC9 core" evidence="8">
    <location>
        <begin position="1"/>
        <end position="130"/>
    </location>
</feature>
<dbReference type="SMART" id="SM00657">
    <property type="entry name" value="RPOL4c"/>
    <property type="match status" value="1"/>
</dbReference>
<dbReference type="eggNOG" id="KOG4168">
    <property type="taxonomic scope" value="Eukaryota"/>
</dbReference>
<keyword evidence="4" id="KW-0240">DNA-directed RNA polymerase</keyword>
<gene>
    <name evidence="9" type="ORF">SELMODRAFT_408420</name>
</gene>
<evidence type="ECO:0000256" key="6">
    <source>
        <dbReference type="ARBA" id="ARBA00023242"/>
    </source>
</evidence>
<evidence type="ECO:0000256" key="7">
    <source>
        <dbReference type="SAM" id="MobiDB-lite"/>
    </source>
</evidence>
<dbReference type="STRING" id="88036.D8R887"/>
<dbReference type="EMBL" id="GL377573">
    <property type="protein sequence ID" value="EFJ32019.1"/>
    <property type="molecule type" value="Genomic_DNA"/>
</dbReference>
<dbReference type="InterPro" id="IPR038324">
    <property type="entry name" value="Rpb4/RPC9_sf"/>
</dbReference>
<dbReference type="InterPro" id="IPR010997">
    <property type="entry name" value="HRDC-like_sf"/>
</dbReference>
<dbReference type="PANTHER" id="PTHR15561">
    <property type="entry name" value="CALCITONIN GENE-RELATED PEPTIDE-RECEPTOR COMPONENT PROTEIN"/>
    <property type="match status" value="1"/>
</dbReference>
<comment type="similarity">
    <text evidence="2">Belongs to the eukaryotic RPC9 RNA polymerase subunit family.</text>
</comment>
<dbReference type="SUPFAM" id="SSF47819">
    <property type="entry name" value="HRDC-like"/>
    <property type="match status" value="1"/>
</dbReference>
<evidence type="ECO:0000256" key="2">
    <source>
        <dbReference type="ARBA" id="ARBA00006898"/>
    </source>
</evidence>